<evidence type="ECO:0000256" key="1">
    <source>
        <dbReference type="ARBA" id="ARBA00022603"/>
    </source>
</evidence>
<dbReference type="Gene3D" id="3.40.50.150">
    <property type="entry name" value="Vaccinia Virus protein VP39"/>
    <property type="match status" value="1"/>
</dbReference>
<evidence type="ECO:0000256" key="3">
    <source>
        <dbReference type="ARBA" id="ARBA00022691"/>
    </source>
</evidence>
<feature type="domain" description="PRMT5 oligomerisation" evidence="7">
    <location>
        <begin position="543"/>
        <end position="744"/>
    </location>
</feature>
<dbReference type="InterPro" id="IPR029063">
    <property type="entry name" value="SAM-dependent_MTases_sf"/>
</dbReference>
<keyword evidence="3" id="KW-0949">S-adenosyl-L-methionine</keyword>
<protein>
    <submittedName>
        <fullName evidence="9">Protein arginine N-methyltransferase</fullName>
    </submittedName>
</protein>
<dbReference type="InterPro" id="IPR035247">
    <property type="entry name" value="PRMT5_TIM"/>
</dbReference>
<dbReference type="GO" id="GO:0005829">
    <property type="term" value="C:cytosol"/>
    <property type="evidence" value="ECO:0007669"/>
    <property type="project" value="TreeGrafter"/>
</dbReference>
<dbReference type="GO" id="GO:0016274">
    <property type="term" value="F:protein-arginine N-methyltransferase activity"/>
    <property type="evidence" value="ECO:0007669"/>
    <property type="project" value="InterPro"/>
</dbReference>
<dbReference type="PANTHER" id="PTHR10738:SF0">
    <property type="entry name" value="PROTEIN ARGININE N-METHYLTRANSFERASE 5"/>
    <property type="match status" value="1"/>
</dbReference>
<dbReference type="Pfam" id="PF17285">
    <property type="entry name" value="PRMT5_TIM"/>
    <property type="match status" value="1"/>
</dbReference>
<dbReference type="Proteomes" id="UP000492821">
    <property type="component" value="Unassembled WGS sequence"/>
</dbReference>
<evidence type="ECO:0000256" key="2">
    <source>
        <dbReference type="ARBA" id="ARBA00022679"/>
    </source>
</evidence>
<evidence type="ECO:0000313" key="9">
    <source>
        <dbReference type="WBParaSite" id="Pan_g7626.t1"/>
    </source>
</evidence>
<dbReference type="PANTHER" id="PTHR10738">
    <property type="entry name" value="PROTEIN ARGININE N-METHYLTRANSFERASE 5"/>
    <property type="match status" value="1"/>
</dbReference>
<dbReference type="GO" id="GO:0005634">
    <property type="term" value="C:nucleus"/>
    <property type="evidence" value="ECO:0007669"/>
    <property type="project" value="TreeGrafter"/>
</dbReference>
<organism evidence="8 9">
    <name type="scientific">Panagrellus redivivus</name>
    <name type="common">Microworm</name>
    <dbReference type="NCBI Taxonomy" id="6233"/>
    <lineage>
        <taxon>Eukaryota</taxon>
        <taxon>Metazoa</taxon>
        <taxon>Ecdysozoa</taxon>
        <taxon>Nematoda</taxon>
        <taxon>Chromadorea</taxon>
        <taxon>Rhabditida</taxon>
        <taxon>Tylenchina</taxon>
        <taxon>Panagrolaimomorpha</taxon>
        <taxon>Panagrolaimoidea</taxon>
        <taxon>Panagrolaimidae</taxon>
        <taxon>Panagrellus</taxon>
    </lineage>
</organism>
<keyword evidence="1" id="KW-0489">Methyltransferase</keyword>
<dbReference type="Gene3D" id="2.70.160.11">
    <property type="entry name" value="Hnrnp arginine n-methyltransferase1"/>
    <property type="match status" value="1"/>
</dbReference>
<keyword evidence="2" id="KW-0808">Transferase</keyword>
<evidence type="ECO:0000259" key="6">
    <source>
        <dbReference type="Pfam" id="PF17285"/>
    </source>
</evidence>
<keyword evidence="8" id="KW-1185">Reference proteome</keyword>
<proteinExistence type="predicted"/>
<feature type="region of interest" description="Disordered" evidence="4">
    <location>
        <begin position="1"/>
        <end position="31"/>
    </location>
</feature>
<dbReference type="Pfam" id="PF05185">
    <property type="entry name" value="PRMT5"/>
    <property type="match status" value="1"/>
</dbReference>
<dbReference type="InterPro" id="IPR035075">
    <property type="entry name" value="PRMT5"/>
</dbReference>
<reference evidence="8" key="1">
    <citation type="journal article" date="2013" name="Genetics">
        <title>The draft genome and transcriptome of Panagrellus redivivus are shaped by the harsh demands of a free-living lifestyle.</title>
        <authorList>
            <person name="Srinivasan J."/>
            <person name="Dillman A.R."/>
            <person name="Macchietto M.G."/>
            <person name="Heikkinen L."/>
            <person name="Lakso M."/>
            <person name="Fracchia K.M."/>
            <person name="Antoshechkin I."/>
            <person name="Mortazavi A."/>
            <person name="Wong G."/>
            <person name="Sternberg P.W."/>
        </authorList>
    </citation>
    <scope>NUCLEOTIDE SEQUENCE [LARGE SCALE GENOMIC DNA]</scope>
    <source>
        <strain evidence="8">MT8872</strain>
    </source>
</reference>
<evidence type="ECO:0000256" key="4">
    <source>
        <dbReference type="SAM" id="MobiDB-lite"/>
    </source>
</evidence>
<feature type="domain" description="PRMT5 arginine-N-methyltransferase" evidence="5">
    <location>
        <begin position="377"/>
        <end position="539"/>
    </location>
</feature>
<dbReference type="WBParaSite" id="Pan_g7626.t1">
    <property type="protein sequence ID" value="Pan_g7626.t1"/>
    <property type="gene ID" value="Pan_g7626"/>
</dbReference>
<dbReference type="AlphaFoldDB" id="A0A7E4W505"/>
<feature type="domain" description="PRMT5 TIM barrel" evidence="6">
    <location>
        <begin position="101"/>
        <end position="296"/>
    </location>
</feature>
<evidence type="ECO:0000259" key="5">
    <source>
        <dbReference type="Pfam" id="PF05185"/>
    </source>
</evidence>
<evidence type="ECO:0000313" key="8">
    <source>
        <dbReference type="Proteomes" id="UP000492821"/>
    </source>
</evidence>
<dbReference type="InterPro" id="IPR035248">
    <property type="entry name" value="PRMT5_C"/>
</dbReference>
<dbReference type="GO" id="GO:0006355">
    <property type="term" value="P:regulation of DNA-templated transcription"/>
    <property type="evidence" value="ECO:0007669"/>
    <property type="project" value="TreeGrafter"/>
</dbReference>
<dbReference type="Pfam" id="PF17286">
    <property type="entry name" value="PRMT5_C"/>
    <property type="match status" value="1"/>
</dbReference>
<reference evidence="9" key="2">
    <citation type="submission" date="2020-10" db="UniProtKB">
        <authorList>
            <consortium name="WormBaseParasite"/>
        </authorList>
    </citation>
    <scope>IDENTIFICATION</scope>
</reference>
<dbReference type="InterPro" id="IPR025799">
    <property type="entry name" value="Arg_MeTrfase"/>
</dbReference>
<name>A0A7E4W505_PANRE</name>
<accession>A0A7E4W505</accession>
<dbReference type="Gene3D" id="3.20.20.150">
    <property type="entry name" value="Divalent-metal-dependent TIM barrel enzymes"/>
    <property type="match status" value="1"/>
</dbReference>
<evidence type="ECO:0000259" key="7">
    <source>
        <dbReference type="Pfam" id="PF17286"/>
    </source>
</evidence>
<dbReference type="SUPFAM" id="SSF53335">
    <property type="entry name" value="S-adenosyl-L-methionine-dependent methyltransferases"/>
    <property type="match status" value="1"/>
</dbReference>
<feature type="compositionally biased region" description="Basic residues" evidence="4">
    <location>
        <begin position="1"/>
        <end position="17"/>
    </location>
</feature>
<sequence>MARHPKKLTKSKKKQTPKKTAPAPAPTNPAPIAAHSIWISDSDLDANPATAQENPVVKEKVEPIYGLRLGFGITPEQSLGDSGGLDTGVAATCQAIGADGFDYTAYPIGGIHRVNYTFPVQPTDDNDIAVPPIALPDLQMHRAFWGLYIIGMTSPFIDTDSENLLCATASQHALRYELRHASFLGLKMVLIPVKRIKCENLMEIVKHFVTVEPMDLTICLLYPLTVLNFLDEPDTSFTDIYSLWVSFRRSLPFYMAKRLSVGLYIQDTYIDDEFKIDASLLRWRGETVDAFLFGSKTVYFRPNPLQPGTEINPCYFEQHLNLIATLATAPEAQNFIYAPEHRIISNDRKKVHNMIMYALTTKIHSNILKYGNHHPSYEALQLPMETVKNDLTATVYDSMEVDKQKYDLYGEALFRVYPRIQRRSGNHIYILGAGRGGLIKASLAALRRLKVNSKSFTIYAVEKNPGAVLSLHYLKQSRGANWKNVTIIPGDMRVVLKDPSLPNADIIMSELIGSFGDNELCPELWETTLPILAPHTISIPVQVQSWIAPVSCPRANEQIMHAYDPMRATLHLMNPVTEKEVYTTQETWSDQIFVASLRRCYEVCKPSHLFTFKFPVLGELPSPHSISAHKVFLIPVPVEITGFVGYFSLTLCLDKEGKDDIVISNTPQFGCDDKNFACKSWFPTYIPLRDRGVFVKGGTPLGIAFERVSTEDGVWYEWHCSYTDKYTNSFQKTKFQNESGASHYMPLSP</sequence>